<organism evidence="2 3">
    <name type="scientific">Mycobacterium simiae</name>
    <name type="common">Mycobacterium habana</name>
    <dbReference type="NCBI Taxonomy" id="1784"/>
    <lineage>
        <taxon>Bacteria</taxon>
        <taxon>Bacillati</taxon>
        <taxon>Actinomycetota</taxon>
        <taxon>Actinomycetes</taxon>
        <taxon>Mycobacteriales</taxon>
        <taxon>Mycobacteriaceae</taxon>
        <taxon>Mycobacterium</taxon>
        <taxon>Mycobacterium simiae complex</taxon>
    </lineage>
</organism>
<feature type="non-terminal residue" evidence="2">
    <location>
        <position position="109"/>
    </location>
</feature>
<reference evidence="2 3" key="1">
    <citation type="submission" date="2019-09" db="EMBL/GenBank/DDBJ databases">
        <title>Report of infection by Mycobacterium simiae a patient suffering from pulmonary tuberculosis.</title>
        <authorList>
            <person name="Mohanty P.S."/>
            <person name="Bansal A.K."/>
            <person name="Singh H."/>
            <person name="Sharma S."/>
            <person name="Patil S.A."/>
            <person name="Upadhaya P."/>
            <person name="Singh P.K."/>
            <person name="Kumar D."/>
            <person name="Kumar S."/>
            <person name="Singh R.K."/>
            <person name="Chaudhary B."/>
        </authorList>
    </citation>
    <scope>NUCLEOTIDE SEQUENCE [LARGE SCALE GENOMIC DNA]</scope>
    <source>
        <strain evidence="2 3">JAL-560-SIM</strain>
    </source>
</reference>
<name>A0A5B1AT96_MYCSI</name>
<dbReference type="GO" id="GO:0044550">
    <property type="term" value="P:secondary metabolite biosynthetic process"/>
    <property type="evidence" value="ECO:0007669"/>
    <property type="project" value="TreeGrafter"/>
</dbReference>
<dbReference type="SUPFAM" id="SSF56801">
    <property type="entry name" value="Acetyl-CoA synthetase-like"/>
    <property type="match status" value="1"/>
</dbReference>
<dbReference type="GO" id="GO:0005829">
    <property type="term" value="C:cytosol"/>
    <property type="evidence" value="ECO:0007669"/>
    <property type="project" value="TreeGrafter"/>
</dbReference>
<dbReference type="RefSeq" id="WP_149656703.1">
    <property type="nucleotide sequence ID" value="NZ_VTZN01000594.1"/>
</dbReference>
<gene>
    <name evidence="2" type="ORF">F0Q45_27040</name>
</gene>
<dbReference type="OrthoDB" id="3691933at2"/>
<protein>
    <submittedName>
        <fullName evidence="2">AMP-binding protein</fullName>
    </submittedName>
</protein>
<dbReference type="EMBL" id="VTZN01000594">
    <property type="protein sequence ID" value="KAA1238373.1"/>
    <property type="molecule type" value="Genomic_DNA"/>
</dbReference>
<dbReference type="Pfam" id="PF00501">
    <property type="entry name" value="AMP-binding"/>
    <property type="match status" value="1"/>
</dbReference>
<proteinExistence type="predicted"/>
<dbReference type="PANTHER" id="PTHR45527">
    <property type="entry name" value="NONRIBOSOMAL PEPTIDE SYNTHETASE"/>
    <property type="match status" value="1"/>
</dbReference>
<evidence type="ECO:0000313" key="3">
    <source>
        <dbReference type="Proteomes" id="UP000324701"/>
    </source>
</evidence>
<feature type="non-terminal residue" evidence="2">
    <location>
        <position position="1"/>
    </location>
</feature>
<dbReference type="Proteomes" id="UP000324701">
    <property type="component" value="Unassembled WGS sequence"/>
</dbReference>
<keyword evidence="3" id="KW-1185">Reference proteome</keyword>
<evidence type="ECO:0000313" key="2">
    <source>
        <dbReference type="EMBL" id="KAA1238373.1"/>
    </source>
</evidence>
<feature type="domain" description="AMP-dependent synthetase/ligase" evidence="1">
    <location>
        <begin position="2"/>
        <end position="108"/>
    </location>
</feature>
<dbReference type="AlphaFoldDB" id="A0A5B1AT96"/>
<dbReference type="InterPro" id="IPR000873">
    <property type="entry name" value="AMP-dep_synth/lig_dom"/>
</dbReference>
<accession>A0A5B1AT96</accession>
<evidence type="ECO:0000259" key="1">
    <source>
        <dbReference type="Pfam" id="PF00501"/>
    </source>
</evidence>
<dbReference type="GO" id="GO:0031177">
    <property type="term" value="F:phosphopantetheine binding"/>
    <property type="evidence" value="ECO:0007669"/>
    <property type="project" value="TreeGrafter"/>
</dbReference>
<sequence length="109" mass="11696">LLALLASEGVTVLSQTPSAFYALQTVVTAHPELPLQLDAVVLGGEDLAPQRLAEWRRDRRAAARLINMYGITETTVHASFREIVDHDIHSGGSPIGQPLPSLAFAVLDA</sequence>
<dbReference type="PANTHER" id="PTHR45527:SF1">
    <property type="entry name" value="FATTY ACID SYNTHASE"/>
    <property type="match status" value="1"/>
</dbReference>
<comment type="caution">
    <text evidence="2">The sequence shown here is derived from an EMBL/GenBank/DDBJ whole genome shotgun (WGS) entry which is preliminary data.</text>
</comment>
<dbReference type="Gene3D" id="3.40.50.980">
    <property type="match status" value="1"/>
</dbReference>
<dbReference type="GO" id="GO:0043041">
    <property type="term" value="P:amino acid activation for nonribosomal peptide biosynthetic process"/>
    <property type="evidence" value="ECO:0007669"/>
    <property type="project" value="TreeGrafter"/>
</dbReference>